<organism evidence="2 3">
    <name type="scientific">Arcanobacterium phocisimile</name>
    <dbReference type="NCBI Taxonomy" id="1302235"/>
    <lineage>
        <taxon>Bacteria</taxon>
        <taxon>Bacillati</taxon>
        <taxon>Actinomycetota</taxon>
        <taxon>Actinomycetes</taxon>
        <taxon>Actinomycetales</taxon>
        <taxon>Actinomycetaceae</taxon>
        <taxon>Arcanobacterium</taxon>
    </lineage>
</organism>
<feature type="transmembrane region" description="Helical" evidence="1">
    <location>
        <begin position="7"/>
        <end position="25"/>
    </location>
</feature>
<feature type="transmembrane region" description="Helical" evidence="1">
    <location>
        <begin position="37"/>
        <end position="57"/>
    </location>
</feature>
<evidence type="ECO:0000313" key="3">
    <source>
        <dbReference type="Proteomes" id="UP000602653"/>
    </source>
</evidence>
<keyword evidence="1" id="KW-0472">Membrane</keyword>
<proteinExistence type="predicted"/>
<keyword evidence="1" id="KW-0812">Transmembrane</keyword>
<reference evidence="2 3" key="1">
    <citation type="submission" date="2021-02" db="EMBL/GenBank/DDBJ databases">
        <title>Complete Genome Sequence of Arcanobacterium phocisimile strain DSM 26142T from a harbour seal.</title>
        <authorList>
            <person name="Borowiak M."/>
            <person name="Alssahen M."/>
            <person name="Malorny B."/>
            <person name="Laemmler C."/>
            <person name="Siebert U."/>
            <person name="Ploetz M."/>
            <person name="Abdulmawjood A."/>
        </authorList>
    </citation>
    <scope>NUCLEOTIDE SEQUENCE [LARGE SCALE GENOMIC DNA]</scope>
    <source>
        <strain evidence="2 3">DSM 26142</strain>
    </source>
</reference>
<name>A0ABX7IHE5_9ACTO</name>
<keyword evidence="3" id="KW-1185">Reference proteome</keyword>
<accession>A0ABX7IHE5</accession>
<evidence type="ECO:0000256" key="1">
    <source>
        <dbReference type="SAM" id="Phobius"/>
    </source>
</evidence>
<evidence type="ECO:0000313" key="2">
    <source>
        <dbReference type="EMBL" id="QRV01974.1"/>
    </source>
</evidence>
<dbReference type="RefSeq" id="WP_204424129.1">
    <property type="nucleotide sequence ID" value="NZ_CP070228.1"/>
</dbReference>
<dbReference type="EMBL" id="CP070228">
    <property type="protein sequence ID" value="QRV01974.1"/>
    <property type="molecule type" value="Genomic_DNA"/>
</dbReference>
<gene>
    <name evidence="2" type="ORF">JTE88_07820</name>
</gene>
<sequence>MSRLMKYFSAGVLLAIVNSFIVVSPDLRAGVSVANALSNNAMMVILQAIVALVIMGVGGVMREKVDSGDFPDKTVQKLVSFALLTALVLISILLVLLWR</sequence>
<feature type="transmembrane region" description="Helical" evidence="1">
    <location>
        <begin position="78"/>
        <end position="98"/>
    </location>
</feature>
<keyword evidence="1" id="KW-1133">Transmembrane helix</keyword>
<protein>
    <submittedName>
        <fullName evidence="2">Uncharacterized protein</fullName>
    </submittedName>
</protein>
<dbReference type="Proteomes" id="UP000602653">
    <property type="component" value="Chromosome"/>
</dbReference>